<protein>
    <submittedName>
        <fullName evidence="2">Uncharacterized protein</fullName>
    </submittedName>
</protein>
<dbReference type="AlphaFoldDB" id="A0AAD7C6W6"/>
<feature type="region of interest" description="Disordered" evidence="1">
    <location>
        <begin position="183"/>
        <end position="223"/>
    </location>
</feature>
<accession>A0AAD7C6W6</accession>
<evidence type="ECO:0000313" key="3">
    <source>
        <dbReference type="Proteomes" id="UP001221142"/>
    </source>
</evidence>
<dbReference type="Proteomes" id="UP001221142">
    <property type="component" value="Unassembled WGS sequence"/>
</dbReference>
<gene>
    <name evidence="2" type="ORF">FB45DRAFT_740753</name>
</gene>
<proteinExistence type="predicted"/>
<evidence type="ECO:0000256" key="1">
    <source>
        <dbReference type="SAM" id="MobiDB-lite"/>
    </source>
</evidence>
<dbReference type="EMBL" id="JARKIF010000005">
    <property type="protein sequence ID" value="KAJ7639085.1"/>
    <property type="molecule type" value="Genomic_DNA"/>
</dbReference>
<evidence type="ECO:0000313" key="2">
    <source>
        <dbReference type="EMBL" id="KAJ7639085.1"/>
    </source>
</evidence>
<reference evidence="2" key="1">
    <citation type="submission" date="2023-03" db="EMBL/GenBank/DDBJ databases">
        <title>Massive genome expansion in bonnet fungi (Mycena s.s.) driven by repeated elements and novel gene families across ecological guilds.</title>
        <authorList>
            <consortium name="Lawrence Berkeley National Laboratory"/>
            <person name="Harder C.B."/>
            <person name="Miyauchi S."/>
            <person name="Viragh M."/>
            <person name="Kuo A."/>
            <person name="Thoen E."/>
            <person name="Andreopoulos B."/>
            <person name="Lu D."/>
            <person name="Skrede I."/>
            <person name="Drula E."/>
            <person name="Henrissat B."/>
            <person name="Morin E."/>
            <person name="Kohler A."/>
            <person name="Barry K."/>
            <person name="LaButti K."/>
            <person name="Morin E."/>
            <person name="Salamov A."/>
            <person name="Lipzen A."/>
            <person name="Mereny Z."/>
            <person name="Hegedus B."/>
            <person name="Baldrian P."/>
            <person name="Stursova M."/>
            <person name="Weitz H."/>
            <person name="Taylor A."/>
            <person name="Grigoriev I.V."/>
            <person name="Nagy L.G."/>
            <person name="Martin F."/>
            <person name="Kauserud H."/>
        </authorList>
    </citation>
    <scope>NUCLEOTIDE SEQUENCE</scope>
    <source>
        <strain evidence="2">9284</strain>
    </source>
</reference>
<comment type="caution">
    <text evidence="2">The sequence shown here is derived from an EMBL/GenBank/DDBJ whole genome shotgun (WGS) entry which is preliminary data.</text>
</comment>
<sequence length="240" mass="27235">MSILATHTYAFHNSRYFVSKRGEKMANELVEEADSCGTSGKLALIDGALATLHTQIIEKNWDDAFVVLEALTLFNEMEDYWPMYDDGRRVALTNKAYGASLVTVLRALKQQNRLDMSSFPSLETLLRETCQWGAAMKDISCKSDYDLVCKAIGMRLFQKPDTKSDEARLESWLASISPEERVAFEQRKQDAEEDEDEEDEDSGPWHSGGSVLDEDMESGDFDLPTVWTEYKTCLGRRELT</sequence>
<feature type="compositionally biased region" description="Acidic residues" evidence="1">
    <location>
        <begin position="191"/>
        <end position="202"/>
    </location>
</feature>
<organism evidence="2 3">
    <name type="scientific">Roridomyces roridus</name>
    <dbReference type="NCBI Taxonomy" id="1738132"/>
    <lineage>
        <taxon>Eukaryota</taxon>
        <taxon>Fungi</taxon>
        <taxon>Dikarya</taxon>
        <taxon>Basidiomycota</taxon>
        <taxon>Agaricomycotina</taxon>
        <taxon>Agaricomycetes</taxon>
        <taxon>Agaricomycetidae</taxon>
        <taxon>Agaricales</taxon>
        <taxon>Marasmiineae</taxon>
        <taxon>Mycenaceae</taxon>
        <taxon>Roridomyces</taxon>
    </lineage>
</organism>
<name>A0AAD7C6W6_9AGAR</name>
<keyword evidence="3" id="KW-1185">Reference proteome</keyword>